<dbReference type="RefSeq" id="WP_349296973.1">
    <property type="nucleotide sequence ID" value="NZ_JBEDNQ010000002.1"/>
</dbReference>
<name>A0ABV1K6T5_9PSEU</name>
<feature type="transmembrane region" description="Helical" evidence="5">
    <location>
        <begin position="291"/>
        <end position="309"/>
    </location>
</feature>
<evidence type="ECO:0000256" key="4">
    <source>
        <dbReference type="ARBA" id="ARBA00023136"/>
    </source>
</evidence>
<evidence type="ECO:0000259" key="6">
    <source>
        <dbReference type="PROSITE" id="PS50850"/>
    </source>
</evidence>
<organism evidence="7 8">
    <name type="scientific">Pseudonocardia nematodicida</name>
    <dbReference type="NCBI Taxonomy" id="1206997"/>
    <lineage>
        <taxon>Bacteria</taxon>
        <taxon>Bacillati</taxon>
        <taxon>Actinomycetota</taxon>
        <taxon>Actinomycetes</taxon>
        <taxon>Pseudonocardiales</taxon>
        <taxon>Pseudonocardiaceae</taxon>
        <taxon>Pseudonocardia</taxon>
    </lineage>
</organism>
<evidence type="ECO:0000313" key="7">
    <source>
        <dbReference type="EMBL" id="MEQ3549879.1"/>
    </source>
</evidence>
<feature type="transmembrane region" description="Helical" evidence="5">
    <location>
        <begin position="90"/>
        <end position="110"/>
    </location>
</feature>
<evidence type="ECO:0000256" key="3">
    <source>
        <dbReference type="ARBA" id="ARBA00022989"/>
    </source>
</evidence>
<dbReference type="EMBL" id="JBEDNQ010000002">
    <property type="protein sequence ID" value="MEQ3549879.1"/>
    <property type="molecule type" value="Genomic_DNA"/>
</dbReference>
<dbReference type="InterPro" id="IPR005829">
    <property type="entry name" value="Sugar_transporter_CS"/>
</dbReference>
<dbReference type="InterPro" id="IPR011701">
    <property type="entry name" value="MFS"/>
</dbReference>
<dbReference type="PROSITE" id="PS00217">
    <property type="entry name" value="SUGAR_TRANSPORT_2"/>
    <property type="match status" value="1"/>
</dbReference>
<evidence type="ECO:0000256" key="5">
    <source>
        <dbReference type="SAM" id="Phobius"/>
    </source>
</evidence>
<comment type="subcellular location">
    <subcellularLocation>
        <location evidence="1">Cell membrane</location>
        <topology evidence="1">Multi-pass membrane protein</topology>
    </subcellularLocation>
</comment>
<protein>
    <submittedName>
        <fullName evidence="7">MFS transporter</fullName>
    </submittedName>
</protein>
<dbReference type="InterPro" id="IPR036259">
    <property type="entry name" value="MFS_trans_sf"/>
</dbReference>
<gene>
    <name evidence="7" type="ORF">WIS52_05305</name>
</gene>
<reference evidence="7 8" key="1">
    <citation type="submission" date="2024-03" db="EMBL/GenBank/DDBJ databases">
        <title>Draft genome sequence of Pseudonocardia nematodicida JCM 31783.</title>
        <authorList>
            <person name="Butdee W."/>
            <person name="Duangmal K."/>
        </authorList>
    </citation>
    <scope>NUCLEOTIDE SEQUENCE [LARGE SCALE GENOMIC DNA]</scope>
    <source>
        <strain evidence="7 8">JCM 31783</strain>
    </source>
</reference>
<feature type="transmembrane region" description="Helical" evidence="5">
    <location>
        <begin position="260"/>
        <end position="279"/>
    </location>
</feature>
<dbReference type="InterPro" id="IPR020846">
    <property type="entry name" value="MFS_dom"/>
</dbReference>
<dbReference type="Proteomes" id="UP001494902">
    <property type="component" value="Unassembled WGS sequence"/>
</dbReference>
<proteinExistence type="predicted"/>
<sequence>MGDSPAPSIRDVIDRSPVSRFQRRTVLLCFLLGIADGFDALAIGYLLPAMAAEWEVPAGSFGPAITVGLIGMIVGTTLVAPLADRVGRRAVLLGATLLYGAVTATIPLVSTVGELAGVRFVAGIGLGAVVPNLVALSSEYMPARARGRAVLIVLCGITIGGFLCGIVAGRLVPTLGWRSVFLVGAILPIVLVVVCWRLLPDSIGMLVRRGRPDAARALLARISPELATTPLDDSLSGSAPRTARIPVGSLFGSRSRATTLLWITWFATYVIVYFLYSWLPTLLVDVGVDQGVAILAMSLCLLANTVGGLSQGALIDRRGDYFSLTVGLPVAVLVILAVPSTFGQPVLLTFLICLIGFFAVGVNQALSTITAEIYPIDVRATGIGWAFGAGRVGSLVAPLAGGLLMTTGVPGAVIFQLIAVPAAVGAISLVLLVLLVHRTRRRATAMAPSGTHPTAADAG</sequence>
<evidence type="ECO:0000256" key="2">
    <source>
        <dbReference type="ARBA" id="ARBA00022692"/>
    </source>
</evidence>
<keyword evidence="4 5" id="KW-0472">Membrane</keyword>
<keyword evidence="3 5" id="KW-1133">Transmembrane helix</keyword>
<feature type="domain" description="Major facilitator superfamily (MFS) profile" evidence="6">
    <location>
        <begin position="25"/>
        <end position="440"/>
    </location>
</feature>
<dbReference type="PROSITE" id="PS00216">
    <property type="entry name" value="SUGAR_TRANSPORT_1"/>
    <property type="match status" value="1"/>
</dbReference>
<dbReference type="PANTHER" id="PTHR23508">
    <property type="entry name" value="CARBOXYLIC ACID TRANSPORTER PROTEIN HOMOLOG"/>
    <property type="match status" value="1"/>
</dbReference>
<feature type="transmembrane region" description="Helical" evidence="5">
    <location>
        <begin position="346"/>
        <end position="366"/>
    </location>
</feature>
<feature type="transmembrane region" description="Helical" evidence="5">
    <location>
        <begin position="413"/>
        <end position="436"/>
    </location>
</feature>
<dbReference type="PROSITE" id="PS50850">
    <property type="entry name" value="MFS"/>
    <property type="match status" value="1"/>
</dbReference>
<accession>A0ABV1K6T5</accession>
<keyword evidence="2 5" id="KW-0812">Transmembrane</keyword>
<feature type="transmembrane region" description="Helical" evidence="5">
    <location>
        <begin position="116"/>
        <end position="137"/>
    </location>
</feature>
<comment type="caution">
    <text evidence="7">The sequence shown here is derived from an EMBL/GenBank/DDBJ whole genome shotgun (WGS) entry which is preliminary data.</text>
</comment>
<feature type="transmembrane region" description="Helical" evidence="5">
    <location>
        <begin position="149"/>
        <end position="168"/>
    </location>
</feature>
<dbReference type="Pfam" id="PF07690">
    <property type="entry name" value="MFS_1"/>
    <property type="match status" value="1"/>
</dbReference>
<evidence type="ECO:0000256" key="1">
    <source>
        <dbReference type="ARBA" id="ARBA00004651"/>
    </source>
</evidence>
<feature type="transmembrane region" description="Helical" evidence="5">
    <location>
        <begin position="180"/>
        <end position="199"/>
    </location>
</feature>
<feature type="transmembrane region" description="Helical" evidence="5">
    <location>
        <begin position="321"/>
        <end position="340"/>
    </location>
</feature>
<dbReference type="SUPFAM" id="SSF103473">
    <property type="entry name" value="MFS general substrate transporter"/>
    <property type="match status" value="1"/>
</dbReference>
<dbReference type="Gene3D" id="1.20.1250.20">
    <property type="entry name" value="MFS general substrate transporter like domains"/>
    <property type="match status" value="1"/>
</dbReference>
<keyword evidence="8" id="KW-1185">Reference proteome</keyword>
<feature type="transmembrane region" description="Helical" evidence="5">
    <location>
        <begin position="378"/>
        <end position="401"/>
    </location>
</feature>
<feature type="transmembrane region" description="Helical" evidence="5">
    <location>
        <begin position="60"/>
        <end position="83"/>
    </location>
</feature>
<feature type="transmembrane region" description="Helical" evidence="5">
    <location>
        <begin position="25"/>
        <end position="48"/>
    </location>
</feature>
<evidence type="ECO:0000313" key="8">
    <source>
        <dbReference type="Proteomes" id="UP001494902"/>
    </source>
</evidence>
<dbReference type="PANTHER" id="PTHR23508:SF10">
    <property type="entry name" value="CARBOXYLIC ACID TRANSPORTER PROTEIN HOMOLOG"/>
    <property type="match status" value="1"/>
</dbReference>